<gene>
    <name evidence="1" type="ORF">NRE15_02325</name>
</gene>
<evidence type="ECO:0000313" key="2">
    <source>
        <dbReference type="Proteomes" id="UP001315967"/>
    </source>
</evidence>
<protein>
    <submittedName>
        <fullName evidence="1">Class I SAM-dependent methyltransferase</fullName>
    </submittedName>
</protein>
<keyword evidence="1" id="KW-0808">Transferase</keyword>
<name>A0ABY5P6Z3_9LACT</name>
<evidence type="ECO:0000313" key="1">
    <source>
        <dbReference type="EMBL" id="UUX34506.1"/>
    </source>
</evidence>
<dbReference type="RefSeq" id="WP_313794007.1">
    <property type="nucleotide sequence ID" value="NZ_CP102453.1"/>
</dbReference>
<dbReference type="InterPro" id="IPR029063">
    <property type="entry name" value="SAM-dependent_MTases_sf"/>
</dbReference>
<dbReference type="Proteomes" id="UP001315967">
    <property type="component" value="Chromosome"/>
</dbReference>
<organism evidence="1 2">
    <name type="scientific">Fundicoccus culcitae</name>
    <dbReference type="NCBI Taxonomy" id="2969821"/>
    <lineage>
        <taxon>Bacteria</taxon>
        <taxon>Bacillati</taxon>
        <taxon>Bacillota</taxon>
        <taxon>Bacilli</taxon>
        <taxon>Lactobacillales</taxon>
        <taxon>Aerococcaceae</taxon>
        <taxon>Fundicoccus</taxon>
    </lineage>
</organism>
<accession>A0ABY5P6Z3</accession>
<dbReference type="EMBL" id="CP102453">
    <property type="protein sequence ID" value="UUX34506.1"/>
    <property type="molecule type" value="Genomic_DNA"/>
</dbReference>
<proteinExistence type="predicted"/>
<sequence>MFYNKQQDKQLGIRTTGINRLSPKEYPDNFQTESTDYYVLDELFKEYQFQTEGRFVDFGCGKGRVLFYVNYHFKRQVVGIELNPTSYRQLEENRQNYLNKYPHAQDMFTLYQGYAEGYAIDPLDTIFYFFNPFALNIVKQIFNNIMYSIETHPRSIEIIFYYPNYALDNFIEQIPQLKLHASVAIQGTHDKNDIINIYKNI</sequence>
<dbReference type="GO" id="GO:0008168">
    <property type="term" value="F:methyltransferase activity"/>
    <property type="evidence" value="ECO:0007669"/>
    <property type="project" value="UniProtKB-KW"/>
</dbReference>
<keyword evidence="2" id="KW-1185">Reference proteome</keyword>
<dbReference type="SUPFAM" id="SSF53335">
    <property type="entry name" value="S-adenosyl-L-methionine-dependent methyltransferases"/>
    <property type="match status" value="1"/>
</dbReference>
<keyword evidence="1" id="KW-0489">Methyltransferase</keyword>
<dbReference type="CDD" id="cd02440">
    <property type="entry name" value="AdoMet_MTases"/>
    <property type="match status" value="1"/>
</dbReference>
<dbReference type="Gene3D" id="3.40.50.150">
    <property type="entry name" value="Vaccinia Virus protein VP39"/>
    <property type="match status" value="1"/>
</dbReference>
<dbReference type="GO" id="GO:0032259">
    <property type="term" value="P:methylation"/>
    <property type="evidence" value="ECO:0007669"/>
    <property type="project" value="UniProtKB-KW"/>
</dbReference>
<reference evidence="1 2" key="1">
    <citation type="submission" date="2022-08" db="EMBL/GenBank/DDBJ databases">
        <title>Aerococcaceae sp. nov isolated from spoiled eye mask.</title>
        <authorList>
            <person name="Zhou G."/>
            <person name="Xie X.-B."/>
            <person name="Shi Q.-S."/>
            <person name="Wang Y.-S."/>
            <person name="Wen X."/>
            <person name="Peng H."/>
            <person name="Yang X.-J."/>
            <person name="Tao H.-B."/>
            <person name="Huang X.-M."/>
        </authorList>
    </citation>
    <scope>NUCLEOTIDE SEQUENCE [LARGE SCALE GENOMIC DNA]</scope>
    <source>
        <strain evidence="2">DM20194951</strain>
    </source>
</reference>